<organism evidence="6 7">
    <name type="scientific">Somion occarium</name>
    <dbReference type="NCBI Taxonomy" id="3059160"/>
    <lineage>
        <taxon>Eukaryota</taxon>
        <taxon>Fungi</taxon>
        <taxon>Dikarya</taxon>
        <taxon>Basidiomycota</taxon>
        <taxon>Agaricomycotina</taxon>
        <taxon>Agaricomycetes</taxon>
        <taxon>Polyporales</taxon>
        <taxon>Cerrenaceae</taxon>
        <taxon>Somion</taxon>
    </lineage>
</organism>
<sequence>MSTSTPKDFESRGLRKEFEQCHNCHIAKSDATKSRPVKLRECTGCHTATYCSRKCQRAHWKAHKPRCELHQKMVQTLESREERLRQRALPGPDGTYVPPRLQPRDILDEMTSWKKHFRPILFQAGFNALNIVNDPQKWISHVMLVTISRIDQAEDPRPWTRYRVNSAECVFIGDLPRRMGMGPPEMRSVVEQKCTMDEQNLRQGFKGTIAAILNITCPAVDPMIELNNVVYTAYDSSVAKGLKITDNWAQDFIDAVERMCERSQ</sequence>
<keyword evidence="2 4" id="KW-0863">Zinc-finger</keyword>
<dbReference type="Proteomes" id="UP001497453">
    <property type="component" value="Chromosome 11"/>
</dbReference>
<evidence type="ECO:0000313" key="7">
    <source>
        <dbReference type="Proteomes" id="UP001497453"/>
    </source>
</evidence>
<dbReference type="EMBL" id="OZ037954">
    <property type="protein sequence ID" value="CAL1698932.1"/>
    <property type="molecule type" value="Genomic_DNA"/>
</dbReference>
<evidence type="ECO:0000256" key="1">
    <source>
        <dbReference type="ARBA" id="ARBA00022723"/>
    </source>
</evidence>
<evidence type="ECO:0000313" key="6">
    <source>
        <dbReference type="EMBL" id="CAL1698932.1"/>
    </source>
</evidence>
<protein>
    <recommendedName>
        <fullName evidence="5">MYND-type domain-containing protein</fullName>
    </recommendedName>
</protein>
<feature type="domain" description="MYND-type" evidence="5">
    <location>
        <begin position="21"/>
        <end position="67"/>
    </location>
</feature>
<keyword evidence="3" id="KW-0862">Zinc</keyword>
<keyword evidence="7" id="KW-1185">Reference proteome</keyword>
<evidence type="ECO:0000256" key="2">
    <source>
        <dbReference type="ARBA" id="ARBA00022771"/>
    </source>
</evidence>
<gene>
    <name evidence="6" type="ORF">GFSPODELE1_LOCUS2411</name>
</gene>
<dbReference type="InterPro" id="IPR002893">
    <property type="entry name" value="Znf_MYND"/>
</dbReference>
<accession>A0ABP1CW46</accession>
<dbReference type="PROSITE" id="PS50865">
    <property type="entry name" value="ZF_MYND_2"/>
    <property type="match status" value="1"/>
</dbReference>
<evidence type="ECO:0000256" key="4">
    <source>
        <dbReference type="PROSITE-ProRule" id="PRU00134"/>
    </source>
</evidence>
<proteinExistence type="predicted"/>
<name>A0ABP1CW46_9APHY</name>
<evidence type="ECO:0000259" key="5">
    <source>
        <dbReference type="PROSITE" id="PS50865"/>
    </source>
</evidence>
<dbReference type="PROSITE" id="PS01360">
    <property type="entry name" value="ZF_MYND_1"/>
    <property type="match status" value="1"/>
</dbReference>
<reference evidence="7" key="1">
    <citation type="submission" date="2024-04" db="EMBL/GenBank/DDBJ databases">
        <authorList>
            <person name="Shaw F."/>
            <person name="Minotto A."/>
        </authorList>
    </citation>
    <scope>NUCLEOTIDE SEQUENCE [LARGE SCALE GENOMIC DNA]</scope>
</reference>
<dbReference type="Pfam" id="PF01753">
    <property type="entry name" value="zf-MYND"/>
    <property type="match status" value="1"/>
</dbReference>
<dbReference type="SUPFAM" id="SSF144232">
    <property type="entry name" value="HIT/MYND zinc finger-like"/>
    <property type="match status" value="1"/>
</dbReference>
<keyword evidence="1" id="KW-0479">Metal-binding</keyword>
<dbReference type="Gene3D" id="6.10.140.2220">
    <property type="match status" value="1"/>
</dbReference>
<evidence type="ECO:0000256" key="3">
    <source>
        <dbReference type="ARBA" id="ARBA00022833"/>
    </source>
</evidence>